<reference evidence="1 2" key="1">
    <citation type="journal article" date="2018" name="BMC Genomics">
        <title>Comparative genome analyses reveal sequence features reflecting distinct modes of host-adaptation between dicot and monocot powdery mildew.</title>
        <authorList>
            <person name="Wu Y."/>
            <person name="Ma X."/>
            <person name="Pan Z."/>
            <person name="Kale S.D."/>
            <person name="Song Y."/>
            <person name="King H."/>
            <person name="Zhang Q."/>
            <person name="Presley C."/>
            <person name="Deng X."/>
            <person name="Wei C.I."/>
            <person name="Xiao S."/>
        </authorList>
    </citation>
    <scope>NUCLEOTIDE SEQUENCE [LARGE SCALE GENOMIC DNA]</scope>
    <source>
        <strain evidence="1">UMSG2</strain>
    </source>
</reference>
<comment type="caution">
    <text evidence="1">The sequence shown here is derived from an EMBL/GenBank/DDBJ whole genome shotgun (WGS) entry which is preliminary data.</text>
</comment>
<evidence type="ECO:0000313" key="1">
    <source>
        <dbReference type="EMBL" id="RKF55926.1"/>
    </source>
</evidence>
<gene>
    <name evidence="1" type="ORF">OnM2_085044</name>
</gene>
<dbReference type="Proteomes" id="UP000286134">
    <property type="component" value="Unassembled WGS sequence"/>
</dbReference>
<protein>
    <submittedName>
        <fullName evidence="1">Uncharacterized protein</fullName>
    </submittedName>
</protein>
<organism evidence="1 2">
    <name type="scientific">Erysiphe neolycopersici</name>
    <dbReference type="NCBI Taxonomy" id="212602"/>
    <lineage>
        <taxon>Eukaryota</taxon>
        <taxon>Fungi</taxon>
        <taxon>Dikarya</taxon>
        <taxon>Ascomycota</taxon>
        <taxon>Pezizomycotina</taxon>
        <taxon>Leotiomycetes</taxon>
        <taxon>Erysiphales</taxon>
        <taxon>Erysiphaceae</taxon>
        <taxon>Erysiphe</taxon>
    </lineage>
</organism>
<feature type="non-terminal residue" evidence="1">
    <location>
        <position position="45"/>
    </location>
</feature>
<name>A0A420HEP1_9PEZI</name>
<evidence type="ECO:0000313" key="2">
    <source>
        <dbReference type="Proteomes" id="UP000286134"/>
    </source>
</evidence>
<proteinExistence type="predicted"/>
<dbReference type="EMBL" id="MCFK01008589">
    <property type="protein sequence ID" value="RKF55926.1"/>
    <property type="molecule type" value="Genomic_DNA"/>
</dbReference>
<keyword evidence="2" id="KW-1185">Reference proteome</keyword>
<dbReference type="OrthoDB" id="10360704at2759"/>
<dbReference type="AlphaFoldDB" id="A0A420HEP1"/>
<accession>A0A420HEP1</accession>
<sequence length="45" mass="5260">MSVVSLSLTDIYKPDYDYEHHRPGYKFDIKNKEQITELNINGCIA</sequence>